<name>A0A5C6U2F4_9BURK</name>
<evidence type="ECO:0000313" key="2">
    <source>
        <dbReference type="EMBL" id="TXC66959.1"/>
    </source>
</evidence>
<evidence type="ECO:0000256" key="1">
    <source>
        <dbReference type="SAM" id="MobiDB-lite"/>
    </source>
</evidence>
<dbReference type="AlphaFoldDB" id="A0A5C6U2F4"/>
<reference evidence="2 3" key="1">
    <citation type="submission" date="2019-08" db="EMBL/GenBank/DDBJ databases">
        <authorList>
            <person name="Khan S.A."/>
            <person name="Jeon C.O."/>
            <person name="Jeong S.E."/>
        </authorList>
    </citation>
    <scope>NUCLEOTIDE SEQUENCE [LARGE SCALE GENOMIC DNA]</scope>
    <source>
        <strain evidence="3">IMCC1728</strain>
    </source>
</reference>
<dbReference type="Proteomes" id="UP000321832">
    <property type="component" value="Unassembled WGS sequence"/>
</dbReference>
<keyword evidence="3" id="KW-1185">Reference proteome</keyword>
<comment type="caution">
    <text evidence="2">The sequence shown here is derived from an EMBL/GenBank/DDBJ whole genome shotgun (WGS) entry which is preliminary data.</text>
</comment>
<dbReference type="EMBL" id="VOPW01000001">
    <property type="protein sequence ID" value="TXC66959.1"/>
    <property type="molecule type" value="Genomic_DNA"/>
</dbReference>
<feature type="region of interest" description="Disordered" evidence="1">
    <location>
        <begin position="305"/>
        <end position="325"/>
    </location>
</feature>
<evidence type="ECO:0000313" key="3">
    <source>
        <dbReference type="Proteomes" id="UP000321832"/>
    </source>
</evidence>
<accession>A0A5C6U2F4</accession>
<sequence>MPARRSGPSGPTPACGASHGCIGIFNLTGAPSLSGWVSALRRANLRHILGWSSAVPWQRLLGFADDLIQLNLATNNLDGAVVRQKSEPRLRAYGMGETISHLIGRGITGAASSPLDYLQEQQAALYVNALLPTIDYVTIKEHALEIELVGQFGRAAAGVAASTPSLPATARLEPELRIGTSDMGRFEEPLLARAAEPLLAGGQALASPLWQGGLLQTTLRPGELERGGYVQVVNGGRSSNAVPITHWEIPIQVVRTIDELTLTMTVTVRLRADVHGWRLEPNAFPRGGAPLNVLTGSVHSRADYSASGSISRSDSGTRTRTTISWSGSGGMGNQIGAFAVNFSGTVFWDSRRLEMVQIGVAGGGAYTQLTVTEQFDVNGALLRRTEESTTQPVSLSAFGAGMSGMLEMAFDDRWHLLAGGFDMLPVDSDILPAPPQRVVRTRLNWPQVAPDFPPRDDFGGT</sequence>
<gene>
    <name evidence="2" type="ORF">FSC37_17890</name>
</gene>
<proteinExistence type="predicted"/>
<organism evidence="2 3">
    <name type="scientific">Piscinibacter aquaticus</name>
    <dbReference type="NCBI Taxonomy" id="392597"/>
    <lineage>
        <taxon>Bacteria</taxon>
        <taxon>Pseudomonadati</taxon>
        <taxon>Pseudomonadota</taxon>
        <taxon>Betaproteobacteria</taxon>
        <taxon>Burkholderiales</taxon>
        <taxon>Sphaerotilaceae</taxon>
        <taxon>Piscinibacter</taxon>
    </lineage>
</organism>
<feature type="compositionally biased region" description="Low complexity" evidence="1">
    <location>
        <begin position="305"/>
        <end position="324"/>
    </location>
</feature>
<protein>
    <submittedName>
        <fullName evidence="2">Uncharacterized protein</fullName>
    </submittedName>
</protein>